<dbReference type="CDD" id="cd00603">
    <property type="entry name" value="IPT_PCSR"/>
    <property type="match status" value="3"/>
</dbReference>
<dbReference type="SMART" id="SM00429">
    <property type="entry name" value="IPT"/>
    <property type="match status" value="3"/>
</dbReference>
<evidence type="ECO:0000256" key="1">
    <source>
        <dbReference type="ARBA" id="ARBA00022729"/>
    </source>
</evidence>
<dbReference type="InParanoid" id="C3XQ74"/>
<keyword evidence="1 2" id="KW-0732">Signal</keyword>
<protein>
    <recommendedName>
        <fullName evidence="3">IPT/TIG domain-containing protein</fullName>
    </recommendedName>
</protein>
<dbReference type="SUPFAM" id="SSF81296">
    <property type="entry name" value="E set domains"/>
    <property type="match status" value="3"/>
</dbReference>
<gene>
    <name evidence="4" type="ORF">BRAFLDRAFT_67328</name>
</gene>
<evidence type="ECO:0000259" key="3">
    <source>
        <dbReference type="SMART" id="SM00429"/>
    </source>
</evidence>
<dbReference type="eggNOG" id="ENOG502QR85">
    <property type="taxonomic scope" value="Eukaryota"/>
</dbReference>
<feature type="chain" id="PRO_5002934605" description="IPT/TIG domain-containing protein" evidence="2">
    <location>
        <begin position="25"/>
        <end position="965"/>
    </location>
</feature>
<dbReference type="Pfam" id="PF01833">
    <property type="entry name" value="TIG"/>
    <property type="match status" value="3"/>
</dbReference>
<feature type="domain" description="IPT/TIG" evidence="3">
    <location>
        <begin position="242"/>
        <end position="322"/>
    </location>
</feature>
<dbReference type="InterPro" id="IPR052387">
    <property type="entry name" value="Fibrocystin"/>
</dbReference>
<dbReference type="InterPro" id="IPR014756">
    <property type="entry name" value="Ig_E-set"/>
</dbReference>
<feature type="domain" description="IPT/TIG" evidence="3">
    <location>
        <begin position="855"/>
        <end position="954"/>
    </location>
</feature>
<evidence type="ECO:0000256" key="2">
    <source>
        <dbReference type="SAM" id="SignalP"/>
    </source>
</evidence>
<accession>C3XQ74</accession>
<feature type="signal peptide" evidence="2">
    <location>
        <begin position="1"/>
        <end position="24"/>
    </location>
</feature>
<dbReference type="EMBL" id="GG666451">
    <property type="protein sequence ID" value="EEN70095.1"/>
    <property type="molecule type" value="Genomic_DNA"/>
</dbReference>
<proteinExistence type="predicted"/>
<dbReference type="InterPro" id="IPR002909">
    <property type="entry name" value="IPT_dom"/>
</dbReference>
<reference evidence="4" key="1">
    <citation type="journal article" date="2008" name="Nature">
        <title>The amphioxus genome and the evolution of the chordate karyotype.</title>
        <authorList>
            <consortium name="US DOE Joint Genome Institute (JGI-PGF)"/>
            <person name="Putnam N.H."/>
            <person name="Butts T."/>
            <person name="Ferrier D.E.K."/>
            <person name="Furlong R.F."/>
            <person name="Hellsten U."/>
            <person name="Kawashima T."/>
            <person name="Robinson-Rechavi M."/>
            <person name="Shoguchi E."/>
            <person name="Terry A."/>
            <person name="Yu J.-K."/>
            <person name="Benito-Gutierrez E.L."/>
            <person name="Dubchak I."/>
            <person name="Garcia-Fernandez J."/>
            <person name="Gibson-Brown J.J."/>
            <person name="Grigoriev I.V."/>
            <person name="Horton A.C."/>
            <person name="de Jong P.J."/>
            <person name="Jurka J."/>
            <person name="Kapitonov V.V."/>
            <person name="Kohara Y."/>
            <person name="Kuroki Y."/>
            <person name="Lindquist E."/>
            <person name="Lucas S."/>
            <person name="Osoegawa K."/>
            <person name="Pennacchio L.A."/>
            <person name="Salamov A.A."/>
            <person name="Satou Y."/>
            <person name="Sauka-Spengler T."/>
            <person name="Schmutz J."/>
            <person name="Shin-I T."/>
            <person name="Toyoda A."/>
            <person name="Bronner-Fraser M."/>
            <person name="Fujiyama A."/>
            <person name="Holland L.Z."/>
            <person name="Holland P.W.H."/>
            <person name="Satoh N."/>
            <person name="Rokhsar D.S."/>
        </authorList>
    </citation>
    <scope>NUCLEOTIDE SEQUENCE [LARGE SCALE GENOMIC DNA]</scope>
    <source>
        <strain evidence="4">S238N-H82</strain>
        <tissue evidence="4">Testes</tissue>
    </source>
</reference>
<sequence length="965" mass="103663">MAPGRVAGVLVAVLALTSLHEAGAVTINSVSPTAGSRKGGTRVKIFGSDIPKDFSMDFDVVSVNFVSSTQSYPCDVERTSVNDKQIECYTSAMPLGKYTPEVTVCTSANSRDCTTFRCDDPEVCTFETTNWRTPFIQTITPNTGYPGSMFTAYGKIITSLYGSDKAAGTNGRTESITRYGIVMDNDGAGVWGNMNGKLQGKFVGHQNITIIVNGAFGRSESLREAKKLGADMKVYNFETYAKVSTVSPGTGSEMGGSTITIGGEWFDSTTQNAVVNVGGEECNRPGDITDEEIVCLTPAKPANDRGIYPGNRGVNKDYWTYADAAAMPALTDLPTGDPSESEWGDSMSWGAREGSFISRSKFFFNPPNDNTYQFVLFDCSKPADDFLLRFEDESGEVTEWTCPGEGRGYSPRIPLVSEHSYYMDAWYRRDASAGGDSESDKRVAFKMFDTDYVGGQNIHARNERQKIKIASTVFRETQVVSSSGSGFTITHGGVTTESISAGASASDVQATLQAIYQNQCPEEVANPIGAITKFATDYEGRGAPSWFTGTVVKADETAPFCGGKSLMNPTTVYNTDPENDYYPIKISIEKTVCFAYKGSLASRVFLRYGSEGEEGENSEWFGPNDYDGLDFSANEEWQYTCLDLQDMFATARPDATNVIVKELRFDSTSADSDFFIDNLFIGKAEPMAPGDVADGIRQAAMPNDVVIDEVQVETVAGGYSVSFVPFNCGYNLPLMESQGGVTRQQAGSPPVQGTFDISFDGQTSSVQAEATEEEMANKLKLDLGIEAKLNGDSLTGDEVEIEVKTVDDGGLFFYEIPGSMTRTAHDTPQVEVLINGIPSRCDGSGCGFSWAADRTPTVTSISPDQGTGGTEVTITGTGFSANCDDNRVRIGRSEDTEEGVMCTPTTCTETSITCTTGSAGQGSQTVKVKVLPHGDDPDANPNGKASGDVSFTYLGGITSISPTTY</sequence>
<dbReference type="PANTHER" id="PTHR46769">
    <property type="entry name" value="POLYCYSTIC KIDNEY AND HEPATIC DISEASE 1 (AUTOSOMAL RECESSIVE)-LIKE 1"/>
    <property type="match status" value="1"/>
</dbReference>
<evidence type="ECO:0000313" key="4">
    <source>
        <dbReference type="EMBL" id="EEN70095.1"/>
    </source>
</evidence>
<organism evidence="4">
    <name type="scientific">Branchiostoma floridae</name>
    <name type="common">Florida lancelet</name>
    <name type="synonym">Amphioxus</name>
    <dbReference type="NCBI Taxonomy" id="7739"/>
    <lineage>
        <taxon>Eukaryota</taxon>
        <taxon>Metazoa</taxon>
        <taxon>Chordata</taxon>
        <taxon>Cephalochordata</taxon>
        <taxon>Leptocardii</taxon>
        <taxon>Amphioxiformes</taxon>
        <taxon>Branchiostomatidae</taxon>
        <taxon>Branchiostoma</taxon>
    </lineage>
</organism>
<dbReference type="AlphaFoldDB" id="C3XQ74"/>
<dbReference type="InterPro" id="IPR013783">
    <property type="entry name" value="Ig-like_fold"/>
</dbReference>
<dbReference type="PANTHER" id="PTHR46769:SF2">
    <property type="entry name" value="FIBROCYSTIN-L ISOFORM 2 PRECURSOR-RELATED"/>
    <property type="match status" value="1"/>
</dbReference>
<name>C3XQ74_BRAFL</name>
<feature type="domain" description="IPT/TIG" evidence="3">
    <location>
        <begin position="24"/>
        <end position="119"/>
    </location>
</feature>
<dbReference type="STRING" id="7739.C3XQ74"/>
<dbReference type="Gene3D" id="2.60.40.10">
    <property type="entry name" value="Immunoglobulins"/>
    <property type="match status" value="3"/>
</dbReference>